<evidence type="ECO:0000313" key="9">
    <source>
        <dbReference type="Proteomes" id="UP000788426"/>
    </source>
</evidence>
<protein>
    <recommendedName>
        <fullName evidence="2">beta-N-acetylhexosaminidase</fullName>
        <ecNumber evidence="2">3.2.1.52</ecNumber>
    </recommendedName>
</protein>
<feature type="chain" id="PRO_5045089727" description="beta-N-acetylhexosaminidase" evidence="5">
    <location>
        <begin position="21"/>
        <end position="550"/>
    </location>
</feature>
<dbReference type="InterPro" id="IPR025705">
    <property type="entry name" value="Beta_hexosaminidase_sua/sub"/>
</dbReference>
<gene>
    <name evidence="8" type="ORF">KZO38_04855</name>
</gene>
<dbReference type="EMBL" id="JAHXCT010000003">
    <property type="protein sequence ID" value="MBW4769088.1"/>
    <property type="molecule type" value="Genomic_DNA"/>
</dbReference>
<dbReference type="EC" id="3.2.1.52" evidence="2"/>
<name>A0ABS6YBZ8_9BACT</name>
<sequence>MFKKTLSTLALCMCLLGANAQVADYNVVPLPQNVTAQKGKAFALTPQTTIVYSGNDQAMKDNANFLAEYIQVITGFKPNVSTQKVKGTNTILLTLNPKVAGNEAYTLTVNDKQVTIAGSTAAGVFYGVQTLRKSLPISETNPKTPQMLQEVSLPAVQISDSPLFGYRGVMLDCSRHFFSVDFIKRYIDILALHNVNTFHWHLSDDQGWRIEIKKYPKLTEIGSKRSGTVVGHNSDVDDNIPYGGYYTQEDAKEIVRYAKQRHITVIPEIDLPGHTRALLAAYPEMGCTQGPYEVGHNWGIYEDVLCLGNEKIYPFLQDIIDELIPIFPAPYFHIGGDEAPTTRWQNCDRCKALAQKQGVSPKHLQGGFTNRLEKYINSKGKKIIGWDEILEGDINPSATIMSWTGVTPGVKAAKAGHDVIFSPGEYAYIDHYQTKEIHKEPKAIGGYLPVEKVYSFNPLPDTLSVEARKHIIGVQANLWTEYVPYETQAEYMLLPRVAALAEVQWLPVNKKDYDAFHKRLTRLARLYDRYGYTYALHAWPERYNHQRSVW</sequence>
<evidence type="ECO:0000259" key="7">
    <source>
        <dbReference type="Pfam" id="PF02838"/>
    </source>
</evidence>
<keyword evidence="3" id="KW-0378">Hydrolase</keyword>
<dbReference type="InterPro" id="IPR015882">
    <property type="entry name" value="HEX_bac_N"/>
</dbReference>
<accession>A0ABS6YBZ8</accession>
<dbReference type="PIRSF" id="PIRSF001093">
    <property type="entry name" value="B-hxosamndse_ab_euk"/>
    <property type="match status" value="1"/>
</dbReference>
<organism evidence="8 9">
    <name type="scientific">Hoylesella nanceiensis</name>
    <dbReference type="NCBI Taxonomy" id="425941"/>
    <lineage>
        <taxon>Bacteria</taxon>
        <taxon>Pseudomonadati</taxon>
        <taxon>Bacteroidota</taxon>
        <taxon>Bacteroidia</taxon>
        <taxon>Bacteroidales</taxon>
        <taxon>Prevotellaceae</taxon>
        <taxon>Hoylesella</taxon>
    </lineage>
</organism>
<comment type="catalytic activity">
    <reaction evidence="1">
        <text>Hydrolysis of terminal non-reducing N-acetyl-D-hexosamine residues in N-acetyl-beta-D-hexosaminides.</text>
        <dbReference type="EC" id="3.2.1.52"/>
    </reaction>
</comment>
<dbReference type="Pfam" id="PF02838">
    <property type="entry name" value="Glyco_hydro_20b"/>
    <property type="match status" value="1"/>
</dbReference>
<feature type="domain" description="Beta-hexosaminidase bacterial type N-terminal" evidence="7">
    <location>
        <begin position="25"/>
        <end position="160"/>
    </location>
</feature>
<dbReference type="PANTHER" id="PTHR22600">
    <property type="entry name" value="BETA-HEXOSAMINIDASE"/>
    <property type="match status" value="1"/>
</dbReference>
<evidence type="ECO:0000256" key="2">
    <source>
        <dbReference type="ARBA" id="ARBA00012663"/>
    </source>
</evidence>
<evidence type="ECO:0000256" key="4">
    <source>
        <dbReference type="ARBA" id="ARBA00023295"/>
    </source>
</evidence>
<dbReference type="RefSeq" id="WP_219480616.1">
    <property type="nucleotide sequence ID" value="NZ_JAHXCT010000003.1"/>
</dbReference>
<proteinExistence type="predicted"/>
<dbReference type="Proteomes" id="UP000788426">
    <property type="component" value="Unassembled WGS sequence"/>
</dbReference>
<feature type="signal peptide" evidence="5">
    <location>
        <begin position="1"/>
        <end position="20"/>
    </location>
</feature>
<comment type="caution">
    <text evidence="8">The sequence shown here is derived from an EMBL/GenBank/DDBJ whole genome shotgun (WGS) entry which is preliminary data.</text>
</comment>
<dbReference type="Pfam" id="PF00728">
    <property type="entry name" value="Glyco_hydro_20"/>
    <property type="match status" value="1"/>
</dbReference>
<evidence type="ECO:0000256" key="3">
    <source>
        <dbReference type="ARBA" id="ARBA00022801"/>
    </source>
</evidence>
<dbReference type="CDD" id="cd06563">
    <property type="entry name" value="GH20_chitobiase-like"/>
    <property type="match status" value="1"/>
</dbReference>
<evidence type="ECO:0000256" key="5">
    <source>
        <dbReference type="SAM" id="SignalP"/>
    </source>
</evidence>
<keyword evidence="9" id="KW-1185">Reference proteome</keyword>
<reference evidence="8 9" key="1">
    <citation type="submission" date="2021-07" db="EMBL/GenBank/DDBJ databases">
        <title>Genomic diversity and antimicrobial resistance of Prevotella spp. isolated from chronic lung disease airways.</title>
        <authorList>
            <person name="Webb K.A."/>
            <person name="Olagoke O.S."/>
            <person name="Baird T."/>
            <person name="Neill J."/>
            <person name="Pham A."/>
            <person name="Wells T.J."/>
            <person name="Ramsay K.A."/>
            <person name="Bell S.C."/>
            <person name="Sarovich D.S."/>
            <person name="Price E.P."/>
        </authorList>
    </citation>
    <scope>NUCLEOTIDE SEQUENCE [LARGE SCALE GENOMIC DNA]</scope>
    <source>
        <strain evidence="8 9">SCHI0011.S.12</strain>
    </source>
</reference>
<feature type="domain" description="Glycoside hydrolase family 20 catalytic" evidence="6">
    <location>
        <begin position="164"/>
        <end position="506"/>
    </location>
</feature>
<keyword evidence="5" id="KW-0732">Signal</keyword>
<keyword evidence="4" id="KW-0326">Glycosidase</keyword>
<dbReference type="PANTHER" id="PTHR22600:SF57">
    <property type="entry name" value="BETA-N-ACETYLHEXOSAMINIDASE"/>
    <property type="match status" value="1"/>
</dbReference>
<dbReference type="InterPro" id="IPR015883">
    <property type="entry name" value="Glyco_hydro_20_cat"/>
</dbReference>
<evidence type="ECO:0000256" key="1">
    <source>
        <dbReference type="ARBA" id="ARBA00001231"/>
    </source>
</evidence>
<evidence type="ECO:0000259" key="6">
    <source>
        <dbReference type="Pfam" id="PF00728"/>
    </source>
</evidence>
<evidence type="ECO:0000313" key="8">
    <source>
        <dbReference type="EMBL" id="MBW4769088.1"/>
    </source>
</evidence>